<dbReference type="AlphaFoldDB" id="A0A1K1LK59"/>
<organism evidence="2 3">
    <name type="scientific">Desulfovibrio piger</name>
    <dbReference type="NCBI Taxonomy" id="901"/>
    <lineage>
        <taxon>Bacteria</taxon>
        <taxon>Pseudomonadati</taxon>
        <taxon>Thermodesulfobacteriota</taxon>
        <taxon>Desulfovibrionia</taxon>
        <taxon>Desulfovibrionales</taxon>
        <taxon>Desulfovibrionaceae</taxon>
        <taxon>Desulfovibrio</taxon>
    </lineage>
</organism>
<reference evidence="3" key="1">
    <citation type="submission" date="2016-10" db="EMBL/GenBank/DDBJ databases">
        <authorList>
            <person name="Wegmann U."/>
        </authorList>
    </citation>
    <scope>NUCLEOTIDE SEQUENCE [LARGE SCALE GENOMIC DNA]</scope>
</reference>
<sequence length="78" mass="7987">MCGDVADIRAAGEGAALGQENLSPGVRDPGCRIRGAEVSHDRRKKARAARWLPPGGSGPGGCGRRPGPCCTGRSVSFL</sequence>
<evidence type="ECO:0000313" key="2">
    <source>
        <dbReference type="EMBL" id="SFV73862.1"/>
    </source>
</evidence>
<feature type="region of interest" description="Disordered" evidence="1">
    <location>
        <begin position="13"/>
        <end position="66"/>
    </location>
</feature>
<name>A0A1K1LK59_9BACT</name>
<dbReference type="KEGG" id="dpg:DESPIGER_2038"/>
<proteinExistence type="predicted"/>
<keyword evidence="3" id="KW-1185">Reference proteome</keyword>
<dbReference type="Proteomes" id="UP000186323">
    <property type="component" value="Chromosome I"/>
</dbReference>
<protein>
    <submittedName>
        <fullName evidence="2">Uncharacterized protein</fullName>
    </submittedName>
</protein>
<feature type="compositionally biased region" description="Gly residues" evidence="1">
    <location>
        <begin position="55"/>
        <end position="64"/>
    </location>
</feature>
<evidence type="ECO:0000256" key="1">
    <source>
        <dbReference type="SAM" id="MobiDB-lite"/>
    </source>
</evidence>
<dbReference type="EMBL" id="LT630450">
    <property type="protein sequence ID" value="SFV73862.1"/>
    <property type="molecule type" value="Genomic_DNA"/>
</dbReference>
<feature type="compositionally biased region" description="Basic and acidic residues" evidence="1">
    <location>
        <begin position="29"/>
        <end position="40"/>
    </location>
</feature>
<evidence type="ECO:0000313" key="3">
    <source>
        <dbReference type="Proteomes" id="UP000186323"/>
    </source>
</evidence>
<accession>A0A1K1LK59</accession>
<gene>
    <name evidence="2" type="ORF">DESPIGER_2038</name>
</gene>